<organism evidence="1 2">
    <name type="scientific">Vairimorpha ceranae</name>
    <dbReference type="NCBI Taxonomy" id="40302"/>
    <lineage>
        <taxon>Eukaryota</taxon>
        <taxon>Fungi</taxon>
        <taxon>Fungi incertae sedis</taxon>
        <taxon>Microsporidia</taxon>
        <taxon>Nosematidae</taxon>
        <taxon>Vairimorpha</taxon>
    </lineage>
</organism>
<dbReference type="GeneID" id="36320232"/>
<proteinExistence type="predicted"/>
<dbReference type="Proteomes" id="UP000034350">
    <property type="component" value="Unassembled WGS sequence"/>
</dbReference>
<sequence length="56" mass="6706">MSRKCVYRVLKKVFERLIIKFNLNIYYVESKNEIIEIDKSKIGKRKYNKGHSVEGV</sequence>
<dbReference type="RefSeq" id="XP_024329383.1">
    <property type="nucleotide sequence ID" value="XM_024475297.1"/>
</dbReference>
<accession>A0A0F9W734</accession>
<reference evidence="1 2" key="1">
    <citation type="journal article" date="2015" name="Environ. Microbiol.">
        <title>Genome analyses suggest the presence of polyploidy and recent human-driven expansions in eight global populations of the honeybee pathogen Nosema ceranae.</title>
        <authorList>
            <person name="Pelin A."/>
            <person name="Selman M."/>
            <person name="Aris-Brosou S."/>
            <person name="Farinelli L."/>
            <person name="Corradi N."/>
        </authorList>
    </citation>
    <scope>NUCLEOTIDE SEQUENCE [LARGE SCALE GENOMIC DNA]</scope>
    <source>
        <strain evidence="1 2">PA08 1199</strain>
    </source>
</reference>
<dbReference type="EMBL" id="JPQZ01000352">
    <property type="protein sequence ID" value="KKO73641.1"/>
    <property type="molecule type" value="Genomic_DNA"/>
</dbReference>
<evidence type="ECO:0000313" key="1">
    <source>
        <dbReference type="EMBL" id="KKO73641.1"/>
    </source>
</evidence>
<dbReference type="AlphaFoldDB" id="A0A0F9W734"/>
<comment type="caution">
    <text evidence="1">The sequence shown here is derived from an EMBL/GenBank/DDBJ whole genome shotgun (WGS) entry which is preliminary data.</text>
</comment>
<evidence type="ECO:0000313" key="2">
    <source>
        <dbReference type="Proteomes" id="UP000034350"/>
    </source>
</evidence>
<protein>
    <submittedName>
        <fullName evidence="1">Uncharacterized protein</fullName>
    </submittedName>
</protein>
<dbReference type="OrthoDB" id="10052789at2759"/>
<dbReference type="VEuPathDB" id="MicrosporidiaDB:AAJ76_352000309"/>
<name>A0A0F9W734_9MICR</name>
<gene>
    <name evidence="1" type="ORF">AAJ76_352000309</name>
</gene>
<keyword evidence="2" id="KW-1185">Reference proteome</keyword>